<dbReference type="PROSITE" id="PS51375">
    <property type="entry name" value="PPR"/>
    <property type="match status" value="1"/>
</dbReference>
<feature type="domain" description="DNA/RNA-binding protein Alba-like" evidence="7">
    <location>
        <begin position="170"/>
        <end position="234"/>
    </location>
</feature>
<comment type="subcellular location">
    <subcellularLocation>
        <location evidence="1">Nucleus</location>
    </subcellularLocation>
</comment>
<dbReference type="InterPro" id="IPR011990">
    <property type="entry name" value="TPR-like_helical_dom_sf"/>
</dbReference>
<dbReference type="FunFam" id="1.25.40.10:FF:000158">
    <property type="entry name" value="pentatricopeptide repeat-containing protein At2g33680"/>
    <property type="match status" value="1"/>
</dbReference>
<evidence type="ECO:0000256" key="4">
    <source>
        <dbReference type="ARBA" id="ARBA00023242"/>
    </source>
</evidence>
<feature type="compositionally biased region" description="Basic residues" evidence="6">
    <location>
        <begin position="367"/>
        <end position="377"/>
    </location>
</feature>
<protein>
    <recommendedName>
        <fullName evidence="7">DNA/RNA-binding protein Alba-like domain-containing protein</fullName>
    </recommendedName>
</protein>
<dbReference type="Proteomes" id="UP000824469">
    <property type="component" value="Unassembled WGS sequence"/>
</dbReference>
<dbReference type="Pfam" id="PF01535">
    <property type="entry name" value="PPR"/>
    <property type="match status" value="2"/>
</dbReference>
<dbReference type="Gene3D" id="3.30.110.20">
    <property type="entry name" value="Alba-like domain"/>
    <property type="match status" value="1"/>
</dbReference>
<keyword evidence="9" id="KW-1185">Reference proteome</keyword>
<dbReference type="PANTHER" id="PTHR13516">
    <property type="entry name" value="RIBONUCLEASE P SUBUNIT P25"/>
    <property type="match status" value="1"/>
</dbReference>
<organism evidence="8 9">
    <name type="scientific">Taxus chinensis</name>
    <name type="common">Chinese yew</name>
    <name type="synonym">Taxus wallichiana var. chinensis</name>
    <dbReference type="NCBI Taxonomy" id="29808"/>
    <lineage>
        <taxon>Eukaryota</taxon>
        <taxon>Viridiplantae</taxon>
        <taxon>Streptophyta</taxon>
        <taxon>Embryophyta</taxon>
        <taxon>Tracheophyta</taxon>
        <taxon>Spermatophyta</taxon>
        <taxon>Pinopsida</taxon>
        <taxon>Pinidae</taxon>
        <taxon>Conifers II</taxon>
        <taxon>Cupressales</taxon>
        <taxon>Taxaceae</taxon>
        <taxon>Taxus</taxon>
    </lineage>
</organism>
<dbReference type="GO" id="GO:0005634">
    <property type="term" value="C:nucleus"/>
    <property type="evidence" value="ECO:0007669"/>
    <property type="project" value="UniProtKB-SubCell"/>
</dbReference>
<dbReference type="GO" id="GO:0048731">
    <property type="term" value="P:system development"/>
    <property type="evidence" value="ECO:0007669"/>
    <property type="project" value="UniProtKB-ARBA"/>
</dbReference>
<dbReference type="Gene3D" id="1.25.40.10">
    <property type="entry name" value="Tetratricopeptide repeat domain"/>
    <property type="match status" value="1"/>
</dbReference>
<dbReference type="InterPro" id="IPR046848">
    <property type="entry name" value="E_motif"/>
</dbReference>
<dbReference type="Pfam" id="PF01918">
    <property type="entry name" value="Alba"/>
    <property type="match status" value="1"/>
</dbReference>
<evidence type="ECO:0000256" key="2">
    <source>
        <dbReference type="ARBA" id="ARBA00008018"/>
    </source>
</evidence>
<name>A0AA38CQT1_TAXCH</name>
<dbReference type="Pfam" id="PF20431">
    <property type="entry name" value="E_motif"/>
    <property type="match status" value="1"/>
</dbReference>
<keyword evidence="3" id="KW-0677">Repeat</keyword>
<comment type="caution">
    <text evidence="8">The sequence shown here is derived from an EMBL/GenBank/DDBJ whole genome shotgun (WGS) entry which is preliminary data.</text>
</comment>
<dbReference type="InterPro" id="IPR051958">
    <property type="entry name" value="Alba-like_NAB"/>
</dbReference>
<feature type="region of interest" description="Disordered" evidence="6">
    <location>
        <begin position="292"/>
        <end position="393"/>
    </location>
</feature>
<dbReference type="InterPro" id="IPR002885">
    <property type="entry name" value="PPR_rpt"/>
</dbReference>
<keyword evidence="4" id="KW-0539">Nucleus</keyword>
<accession>A0AA38CQT1</accession>
<evidence type="ECO:0000256" key="1">
    <source>
        <dbReference type="ARBA" id="ARBA00004123"/>
    </source>
</evidence>
<evidence type="ECO:0000256" key="5">
    <source>
        <dbReference type="PROSITE-ProRule" id="PRU00708"/>
    </source>
</evidence>
<dbReference type="AlphaFoldDB" id="A0AA38CQT1"/>
<feature type="compositionally biased region" description="Gly residues" evidence="6">
    <location>
        <begin position="324"/>
        <end position="333"/>
    </location>
</feature>
<dbReference type="NCBIfam" id="TIGR00756">
    <property type="entry name" value="PPR"/>
    <property type="match status" value="1"/>
</dbReference>
<feature type="compositionally biased region" description="Basic residues" evidence="6">
    <location>
        <begin position="334"/>
        <end position="351"/>
    </location>
</feature>
<dbReference type="InterPro" id="IPR002775">
    <property type="entry name" value="DNA/RNA-bd_Alba-like"/>
</dbReference>
<dbReference type="FunFam" id="3.30.110.20:FF:000003">
    <property type="entry name" value="DNA/RNA-binding protein Alba 1"/>
    <property type="match status" value="1"/>
</dbReference>
<evidence type="ECO:0000313" key="8">
    <source>
        <dbReference type="EMBL" id="KAH9302983.1"/>
    </source>
</evidence>
<evidence type="ECO:0000256" key="3">
    <source>
        <dbReference type="ARBA" id="ARBA00022737"/>
    </source>
</evidence>
<dbReference type="PROSITE" id="PS51257">
    <property type="entry name" value="PROKAR_LIPOPROTEIN"/>
    <property type="match status" value="1"/>
</dbReference>
<proteinExistence type="inferred from homology"/>
<dbReference type="InterPro" id="IPR036882">
    <property type="entry name" value="Alba-like_dom_sf"/>
</dbReference>
<dbReference type="PANTHER" id="PTHR13516:SF4">
    <property type="entry name" value="FI09323P"/>
    <property type="match status" value="1"/>
</dbReference>
<evidence type="ECO:0000256" key="6">
    <source>
        <dbReference type="SAM" id="MobiDB-lite"/>
    </source>
</evidence>
<dbReference type="SUPFAM" id="SSF82704">
    <property type="entry name" value="AlbA-like"/>
    <property type="match status" value="1"/>
</dbReference>
<evidence type="ECO:0000259" key="7">
    <source>
        <dbReference type="Pfam" id="PF01918"/>
    </source>
</evidence>
<gene>
    <name evidence="8" type="ORF">KI387_014566</name>
</gene>
<feature type="repeat" description="PPR" evidence="5">
    <location>
        <begin position="9"/>
        <end position="39"/>
    </location>
</feature>
<evidence type="ECO:0000313" key="9">
    <source>
        <dbReference type="Proteomes" id="UP000824469"/>
    </source>
</evidence>
<feature type="compositionally biased region" description="Basic residues" evidence="6">
    <location>
        <begin position="302"/>
        <end position="315"/>
    </location>
</feature>
<sequence>MQETGMKPDHVTFVSVLSACSRTGLLDKGWRYFDHMTRNFNIQPTVKHYACMVDLLGCVGLLVEAYKFMKKMQLEPYASVWGALLGACGIHCNVELAEHVAEHLYNLEPKNPSWYVLLSNVYAAAGRSDGQIKVTKDMMENQGLRELPGKRMDRYQRVEKPRPETPINENEIRITTQGKMRNYITYATTLLQKDKGSAEIIIKAMGRAINKTVTIAEIIKRRIAGLHQITTIGSIDITDSWEPLEEGLLPLETTRHVSMITVTLSTNELDTNSPGYQPPLPVDQVRPLAEFEYDGEGSPSHARGRGRGGRGRGRGRGNFTMGGDFNGDGGYGRGRVRGRGRGWGRGSRGRGRGYAVADANLDEGRPRGRGRGRRGRGYRSDGPVQVVAGPATA</sequence>
<comment type="similarity">
    <text evidence="2">Belongs to the histone-like Alba family.</text>
</comment>
<dbReference type="GO" id="GO:0003723">
    <property type="term" value="F:RNA binding"/>
    <property type="evidence" value="ECO:0007669"/>
    <property type="project" value="TreeGrafter"/>
</dbReference>
<dbReference type="EMBL" id="JAHRHJ020000009">
    <property type="protein sequence ID" value="KAH9302983.1"/>
    <property type="molecule type" value="Genomic_DNA"/>
</dbReference>
<reference evidence="8 9" key="1">
    <citation type="journal article" date="2021" name="Nat. Plants">
        <title>The Taxus genome provides insights into paclitaxel biosynthesis.</title>
        <authorList>
            <person name="Xiong X."/>
            <person name="Gou J."/>
            <person name="Liao Q."/>
            <person name="Li Y."/>
            <person name="Zhou Q."/>
            <person name="Bi G."/>
            <person name="Li C."/>
            <person name="Du R."/>
            <person name="Wang X."/>
            <person name="Sun T."/>
            <person name="Guo L."/>
            <person name="Liang H."/>
            <person name="Lu P."/>
            <person name="Wu Y."/>
            <person name="Zhang Z."/>
            <person name="Ro D.K."/>
            <person name="Shang Y."/>
            <person name="Huang S."/>
            <person name="Yan J."/>
        </authorList>
    </citation>
    <scope>NUCLEOTIDE SEQUENCE [LARGE SCALE GENOMIC DNA]</scope>
    <source>
        <strain evidence="8">Ta-2019</strain>
    </source>
</reference>